<feature type="compositionally biased region" description="Basic and acidic residues" evidence="1">
    <location>
        <begin position="264"/>
        <end position="297"/>
    </location>
</feature>
<dbReference type="InterPro" id="IPR040377">
    <property type="entry name" value="Ssl2009-like"/>
</dbReference>
<keyword evidence="2" id="KW-0812">Transmembrane</keyword>
<dbReference type="GO" id="GO:0009535">
    <property type="term" value="C:chloroplast thylakoid membrane"/>
    <property type="evidence" value="ECO:0007669"/>
    <property type="project" value="TreeGrafter"/>
</dbReference>
<dbReference type="GO" id="GO:0009706">
    <property type="term" value="C:chloroplast inner membrane"/>
    <property type="evidence" value="ECO:0007669"/>
    <property type="project" value="TreeGrafter"/>
</dbReference>
<organism evidence="3 4">
    <name type="scientific">Actinidia rufa</name>
    <dbReference type="NCBI Taxonomy" id="165716"/>
    <lineage>
        <taxon>Eukaryota</taxon>
        <taxon>Viridiplantae</taxon>
        <taxon>Streptophyta</taxon>
        <taxon>Embryophyta</taxon>
        <taxon>Tracheophyta</taxon>
        <taxon>Spermatophyta</taxon>
        <taxon>Magnoliopsida</taxon>
        <taxon>eudicotyledons</taxon>
        <taxon>Gunneridae</taxon>
        <taxon>Pentapetalae</taxon>
        <taxon>asterids</taxon>
        <taxon>Ericales</taxon>
        <taxon>Actinidiaceae</taxon>
        <taxon>Actinidia</taxon>
    </lineage>
</organism>
<evidence type="ECO:0000313" key="4">
    <source>
        <dbReference type="Proteomes" id="UP000585474"/>
    </source>
</evidence>
<keyword evidence="2" id="KW-1133">Transmembrane helix</keyword>
<feature type="region of interest" description="Disordered" evidence="1">
    <location>
        <begin position="264"/>
        <end position="324"/>
    </location>
</feature>
<accession>A0A7J0GIB5</accession>
<evidence type="ECO:0000256" key="1">
    <source>
        <dbReference type="SAM" id="MobiDB-lite"/>
    </source>
</evidence>
<dbReference type="Proteomes" id="UP000585474">
    <property type="component" value="Unassembled WGS sequence"/>
</dbReference>
<dbReference type="PANTHER" id="PTHR34048:SF5">
    <property type="entry name" value="INNER MEMBRANE LOCALIZED PROTEIN"/>
    <property type="match status" value="1"/>
</dbReference>
<evidence type="ECO:0000313" key="3">
    <source>
        <dbReference type="EMBL" id="GFZ10549.1"/>
    </source>
</evidence>
<dbReference type="EMBL" id="BJWL01000021">
    <property type="protein sequence ID" value="GFZ10549.1"/>
    <property type="molecule type" value="Genomic_DNA"/>
</dbReference>
<dbReference type="PANTHER" id="PTHR34048">
    <property type="entry name" value="LOW-DENSITY RECEPTOR-LIKE PROTEIN"/>
    <property type="match status" value="1"/>
</dbReference>
<feature type="compositionally biased region" description="Basic and acidic residues" evidence="1">
    <location>
        <begin position="306"/>
        <end position="318"/>
    </location>
</feature>
<protein>
    <submittedName>
        <fullName evidence="3">Inner membrane localized protein</fullName>
    </submittedName>
</protein>
<sequence length="351" mass="38668">MAALSNCSVLSKNSPLHLSSGSSLKSTEQRLGNLSSKNLSSRSIQIEKKQISTSRRGITVRAGYSDGGRPGSASIFVGGFVLGGIIVGALGCVYAPQISKALAGSDRKDLMRKLPKFIYDEEKEREVKDNSNIMSSVEGKRIELEQVEKKKENNGDSGEDDWSFAWSGRCIHEVSTPLMPGGSSSVVVQVREPCLCLYCVVLAVTVGWRSLVCPTALLTLRELKVGWPSSDRILYLHSSLFEIGQGEMTPLWGKMIACRVMEGQRETDKGRGTEKRKAKEKEENGEGRVDWKSEGGKIKKGGNRTRGREERLEERKTGEMSFHQRTTPRSVVCVQMCPPSPLRKIRFGVLG</sequence>
<reference evidence="3 4" key="1">
    <citation type="submission" date="2019-07" db="EMBL/GenBank/DDBJ databases">
        <title>De Novo Assembly of kiwifruit Actinidia rufa.</title>
        <authorList>
            <person name="Sugita-Konishi S."/>
            <person name="Sato K."/>
            <person name="Mori E."/>
            <person name="Abe Y."/>
            <person name="Kisaki G."/>
            <person name="Hamano K."/>
            <person name="Suezawa K."/>
            <person name="Otani M."/>
            <person name="Fukuda T."/>
            <person name="Manabe T."/>
            <person name="Gomi K."/>
            <person name="Tabuchi M."/>
            <person name="Akimitsu K."/>
            <person name="Kataoka I."/>
        </authorList>
    </citation>
    <scope>NUCLEOTIDE SEQUENCE [LARGE SCALE GENOMIC DNA]</scope>
    <source>
        <strain evidence="4">cv. Fuchu</strain>
    </source>
</reference>
<evidence type="ECO:0000256" key="2">
    <source>
        <dbReference type="SAM" id="Phobius"/>
    </source>
</evidence>
<dbReference type="AlphaFoldDB" id="A0A7J0GIB5"/>
<dbReference type="OrthoDB" id="1700403at2759"/>
<comment type="caution">
    <text evidence="3">The sequence shown here is derived from an EMBL/GenBank/DDBJ whole genome shotgun (WGS) entry which is preliminary data.</text>
</comment>
<proteinExistence type="predicted"/>
<keyword evidence="2" id="KW-0472">Membrane</keyword>
<keyword evidence="4" id="KW-1185">Reference proteome</keyword>
<feature type="transmembrane region" description="Helical" evidence="2">
    <location>
        <begin position="73"/>
        <end position="95"/>
    </location>
</feature>
<name>A0A7J0GIB5_9ERIC</name>
<gene>
    <name evidence="3" type="ORF">Acr_21g0011480</name>
</gene>